<dbReference type="RefSeq" id="XP_029654857.1">
    <property type="nucleotide sequence ID" value="XM_029798997.1"/>
</dbReference>
<reference evidence="3" key="1">
    <citation type="submission" date="2025-08" db="UniProtKB">
        <authorList>
            <consortium name="RefSeq"/>
        </authorList>
    </citation>
    <scope>IDENTIFICATION</scope>
</reference>
<evidence type="ECO:0000313" key="2">
    <source>
        <dbReference type="Proteomes" id="UP000515154"/>
    </source>
</evidence>
<protein>
    <submittedName>
        <fullName evidence="3">Uncharacterized protein LOC115228071</fullName>
    </submittedName>
</protein>
<feature type="domain" description="DDE-1" evidence="1">
    <location>
        <begin position="28"/>
        <end position="128"/>
    </location>
</feature>
<evidence type="ECO:0000313" key="3">
    <source>
        <dbReference type="RefSeq" id="XP_029654857.1"/>
    </source>
</evidence>
<name>A0A6P7U012_9MOLL</name>
<dbReference type="AlphaFoldDB" id="A0A6P7U012"/>
<sequence length="129" mass="14438">MQQPENIIAAQRMKQVGPLTSSKRGQLVTVVYAVNAAGSVVPPLLTFPWENYRDYFIKSGPAGCVEGANSSGWINEDLFVTYLKHFTAYTRYSNEKKVLLILDNHKTIDLAKKNGVILFTIPPRTSHKL</sequence>
<proteinExistence type="predicted"/>
<gene>
    <name evidence="3" type="primary">LOC115228071</name>
</gene>
<dbReference type="Pfam" id="PF03184">
    <property type="entry name" value="DDE_1"/>
    <property type="match status" value="1"/>
</dbReference>
<accession>A0A6P7U012</accession>
<organism evidence="2 3">
    <name type="scientific">Octopus sinensis</name>
    <name type="common">East Asian common octopus</name>
    <dbReference type="NCBI Taxonomy" id="2607531"/>
    <lineage>
        <taxon>Eukaryota</taxon>
        <taxon>Metazoa</taxon>
        <taxon>Spiralia</taxon>
        <taxon>Lophotrochozoa</taxon>
        <taxon>Mollusca</taxon>
        <taxon>Cephalopoda</taxon>
        <taxon>Coleoidea</taxon>
        <taxon>Octopodiformes</taxon>
        <taxon>Octopoda</taxon>
        <taxon>Incirrata</taxon>
        <taxon>Octopodidae</taxon>
        <taxon>Octopus</taxon>
    </lineage>
</organism>
<dbReference type="GO" id="GO:0003676">
    <property type="term" value="F:nucleic acid binding"/>
    <property type="evidence" value="ECO:0007669"/>
    <property type="project" value="InterPro"/>
</dbReference>
<keyword evidence="2" id="KW-1185">Reference proteome</keyword>
<evidence type="ECO:0000259" key="1">
    <source>
        <dbReference type="Pfam" id="PF03184"/>
    </source>
</evidence>
<dbReference type="Proteomes" id="UP000515154">
    <property type="component" value="Linkage group LG1"/>
</dbReference>
<dbReference type="KEGG" id="osn:115228071"/>
<dbReference type="InterPro" id="IPR004875">
    <property type="entry name" value="DDE_SF_endonuclease_dom"/>
</dbReference>